<proteinExistence type="predicted"/>
<gene>
    <name evidence="1" type="ORF">cyc_05864</name>
</gene>
<dbReference type="VEuPathDB" id="ToxoDB:cyc_05864"/>
<keyword evidence="2" id="KW-1185">Reference proteome</keyword>
<dbReference type="AlphaFoldDB" id="A0A1D3DAK5"/>
<feature type="non-terminal residue" evidence="1">
    <location>
        <position position="149"/>
    </location>
</feature>
<evidence type="ECO:0000313" key="2">
    <source>
        <dbReference type="Proteomes" id="UP000095192"/>
    </source>
</evidence>
<dbReference type="EMBL" id="JROU02000064">
    <property type="protein sequence ID" value="OEH80470.1"/>
    <property type="molecule type" value="Genomic_DNA"/>
</dbReference>
<dbReference type="InParanoid" id="A0A1D3DAK5"/>
<accession>A0A1D3DAK5</accession>
<comment type="caution">
    <text evidence="1">The sequence shown here is derived from an EMBL/GenBank/DDBJ whole genome shotgun (WGS) entry which is preliminary data.</text>
</comment>
<protein>
    <submittedName>
        <fullName evidence="1">Sac3 ganp family protein</fullName>
    </submittedName>
</protein>
<dbReference type="Proteomes" id="UP000095192">
    <property type="component" value="Unassembled WGS sequence"/>
</dbReference>
<dbReference type="VEuPathDB" id="ToxoDB:LOC34623658"/>
<name>A0A1D3DAK5_9EIME</name>
<organism evidence="1 2">
    <name type="scientific">Cyclospora cayetanensis</name>
    <dbReference type="NCBI Taxonomy" id="88456"/>
    <lineage>
        <taxon>Eukaryota</taxon>
        <taxon>Sar</taxon>
        <taxon>Alveolata</taxon>
        <taxon>Apicomplexa</taxon>
        <taxon>Conoidasida</taxon>
        <taxon>Coccidia</taxon>
        <taxon>Eucoccidiorida</taxon>
        <taxon>Eimeriorina</taxon>
        <taxon>Eimeriidae</taxon>
        <taxon>Cyclospora</taxon>
    </lineage>
</organism>
<sequence length="149" mass="15788">MVIARLASIPMLRPALTECIGSPPATLLVRLPARALRLSRARTAPRPMRTSSLHSSRCGLVSPFLARALCGCASEDLFLLFLKAYGIGTSVTPRGLPVCLLEQTDKSLLQDLSSYKKAKGPRAPSAFLAPPLMLLEKAAPGSGLPPRAA</sequence>
<reference evidence="1 2" key="1">
    <citation type="journal article" date="2016" name="BMC Genomics">
        <title>Comparative genomics reveals Cyclospora cayetanensis possesses coccidia-like metabolism and invasion components but unique surface antigens.</title>
        <authorList>
            <person name="Liu S."/>
            <person name="Wang L."/>
            <person name="Zheng H."/>
            <person name="Xu Z."/>
            <person name="Roellig D.M."/>
            <person name="Li N."/>
            <person name="Frace M.A."/>
            <person name="Tang K."/>
            <person name="Arrowood M.J."/>
            <person name="Moss D.M."/>
            <person name="Zhang L."/>
            <person name="Feng Y."/>
            <person name="Xiao L."/>
        </authorList>
    </citation>
    <scope>NUCLEOTIDE SEQUENCE [LARGE SCALE GENOMIC DNA]</scope>
    <source>
        <strain evidence="1 2">CHN_HEN01</strain>
    </source>
</reference>
<evidence type="ECO:0000313" key="1">
    <source>
        <dbReference type="EMBL" id="OEH80470.1"/>
    </source>
</evidence>